<dbReference type="Proteomes" id="UP000434850">
    <property type="component" value="Unassembled WGS sequence"/>
</dbReference>
<dbReference type="SUPFAM" id="SSF48452">
    <property type="entry name" value="TPR-like"/>
    <property type="match status" value="1"/>
</dbReference>
<dbReference type="Gene3D" id="1.25.40.390">
    <property type="match status" value="2"/>
</dbReference>
<comment type="caution">
    <text evidence="1">The sequence shown here is derived from an EMBL/GenBank/DDBJ whole genome shotgun (WGS) entry which is preliminary data.</text>
</comment>
<proteinExistence type="predicted"/>
<organism evidence="1 2">
    <name type="scientific">Mucilaginibacter aquatilis</name>
    <dbReference type="NCBI Taxonomy" id="1517760"/>
    <lineage>
        <taxon>Bacteria</taxon>
        <taxon>Pseudomonadati</taxon>
        <taxon>Bacteroidota</taxon>
        <taxon>Sphingobacteriia</taxon>
        <taxon>Sphingobacteriales</taxon>
        <taxon>Sphingobacteriaceae</taxon>
        <taxon>Mucilaginibacter</taxon>
    </lineage>
</organism>
<keyword evidence="1" id="KW-0449">Lipoprotein</keyword>
<keyword evidence="2" id="KW-1185">Reference proteome</keyword>
<dbReference type="Pfam" id="PF12771">
    <property type="entry name" value="SusD-like_2"/>
    <property type="match status" value="1"/>
</dbReference>
<dbReference type="OrthoDB" id="9766256at2"/>
<sequence length="634" mass="70980">MKSFKSKSYILLTAALLAGSCKKFDDVNTDQFSATGEQVQIEYFINSSIIEAQMNPDVAERSFVLYWKTAGHQHSNTTFALANYDDGWTSAYYNQVAGWLNSANTAITIAADKKAAGLERPYDNNLVQVARIWRAYLMSEMSDNFGPIPVNGFQGKNPDFSDVKTVYAYILAELKDANAKLNLSVTNVAGLERQDPAYGYNYTKWKKFGNSLRMRFAMRLSEVDATTAKTEFEAAAASLNDIITKTDETFQVQELDGWSPLTGVMSRPWNTQPISATLNNLYSGLGSIKSQDQLGAEFQSKIKSADWMGQRYENHFTTLTNDPSAGYWFDGLPFTIDPRAYKTFIIPGDITNPNFTNSGTAATTTKRNLIDDAGGVVKEIDAKYTWNARTAGNWGTKGARNQVLTYEGTMPRLSNQFRTSRSKRVFFAPWETYFLLAEAAERGWTTPMNGKAAYEAGVASSFEYWGLNQYLGTYLASQDYNRVGTSVSWDHITEPPATYTKRYQNGYTGAEGVVTLSYPKNELYKNGTVKNDRLTKIITQKFIAQTPWLPLEAWNDQRRLGLPFFENPAIETPAQTLPALTPANYMTSSVKFFPQRLRYPSSLQNSNKNGYNQAVGFLNGADGTLTPLYWAKKQ</sequence>
<dbReference type="AlphaFoldDB" id="A0A6I4IA10"/>
<dbReference type="InterPro" id="IPR011990">
    <property type="entry name" value="TPR-like_helical_dom_sf"/>
</dbReference>
<evidence type="ECO:0000313" key="1">
    <source>
        <dbReference type="EMBL" id="MVN91827.1"/>
    </source>
</evidence>
<name>A0A6I4IA10_9SPHI</name>
<dbReference type="EMBL" id="WQLA01000004">
    <property type="protein sequence ID" value="MVN91827.1"/>
    <property type="molecule type" value="Genomic_DNA"/>
</dbReference>
<gene>
    <name evidence="1" type="ORF">GO816_11875</name>
</gene>
<dbReference type="RefSeq" id="WP_157542148.1">
    <property type="nucleotide sequence ID" value="NZ_WQLA01000004.1"/>
</dbReference>
<dbReference type="InterPro" id="IPR024302">
    <property type="entry name" value="SusD-like"/>
</dbReference>
<dbReference type="PROSITE" id="PS51257">
    <property type="entry name" value="PROKAR_LIPOPROTEIN"/>
    <property type="match status" value="1"/>
</dbReference>
<protein>
    <submittedName>
        <fullName evidence="1">SusD/RagB family nutrient-binding outer membrane lipoprotein</fullName>
    </submittedName>
</protein>
<accession>A0A6I4IA10</accession>
<dbReference type="Pfam" id="PF12741">
    <property type="entry name" value="SusD-like"/>
    <property type="match status" value="1"/>
</dbReference>
<reference evidence="1 2" key="1">
    <citation type="submission" date="2019-12" db="EMBL/GenBank/DDBJ databases">
        <title>Mucilaginibacter sp. HME9299 genome sequencing and assembly.</title>
        <authorList>
            <person name="Kang H."/>
            <person name="Kim H."/>
            <person name="Joh K."/>
        </authorList>
    </citation>
    <scope>NUCLEOTIDE SEQUENCE [LARGE SCALE GENOMIC DNA]</scope>
    <source>
        <strain evidence="1 2">HME9299</strain>
    </source>
</reference>
<evidence type="ECO:0000313" key="2">
    <source>
        <dbReference type="Proteomes" id="UP000434850"/>
    </source>
</evidence>
<dbReference type="InterPro" id="IPR041662">
    <property type="entry name" value="SusD-like_2"/>
</dbReference>